<accession>A0A6G0JEE0</accession>
<sequence>SSPAKEHRVSLIYARLKYSKLLSAQT</sequence>
<reference evidence="1 2" key="1">
    <citation type="submission" date="2018-09" db="EMBL/GenBank/DDBJ databases">
        <title>Genomic investigation of the strawberry pathogen Phytophthora fragariae indicates pathogenicity is determined by transcriptional variation in three key races.</title>
        <authorList>
            <person name="Adams T.M."/>
            <person name="Armitage A.D."/>
            <person name="Sobczyk M.K."/>
            <person name="Bates H.J."/>
            <person name="Dunwell J.M."/>
            <person name="Nellist C.F."/>
            <person name="Harrison R.J."/>
        </authorList>
    </citation>
    <scope>NUCLEOTIDE SEQUENCE [LARGE SCALE GENOMIC DNA]</scope>
    <source>
        <strain evidence="1 2">ONT-3</strain>
    </source>
</reference>
<comment type="caution">
    <text evidence="1">The sequence shown here is derived from an EMBL/GenBank/DDBJ whole genome shotgun (WGS) entry which is preliminary data.</text>
</comment>
<gene>
    <name evidence="1" type="ORF">PF010_g32793</name>
</gene>
<evidence type="ECO:0000313" key="2">
    <source>
        <dbReference type="Proteomes" id="UP000488956"/>
    </source>
</evidence>
<protein>
    <submittedName>
        <fullName evidence="1">Uncharacterized protein</fullName>
    </submittedName>
</protein>
<organism evidence="1 2">
    <name type="scientific">Phytophthora fragariae</name>
    <dbReference type="NCBI Taxonomy" id="53985"/>
    <lineage>
        <taxon>Eukaryota</taxon>
        <taxon>Sar</taxon>
        <taxon>Stramenopiles</taxon>
        <taxon>Oomycota</taxon>
        <taxon>Peronosporomycetes</taxon>
        <taxon>Peronosporales</taxon>
        <taxon>Peronosporaceae</taxon>
        <taxon>Phytophthora</taxon>
    </lineage>
</organism>
<evidence type="ECO:0000313" key="1">
    <source>
        <dbReference type="EMBL" id="KAE9053744.1"/>
    </source>
</evidence>
<feature type="non-terminal residue" evidence="1">
    <location>
        <position position="1"/>
    </location>
</feature>
<dbReference type="Proteomes" id="UP000488956">
    <property type="component" value="Unassembled WGS sequence"/>
</dbReference>
<proteinExistence type="predicted"/>
<dbReference type="EMBL" id="QXFX01010584">
    <property type="protein sequence ID" value="KAE9053744.1"/>
    <property type="molecule type" value="Genomic_DNA"/>
</dbReference>
<name>A0A6G0JEE0_9STRA</name>
<dbReference type="AlphaFoldDB" id="A0A6G0JEE0"/>